<keyword evidence="3 5" id="KW-0479">Metal-binding</keyword>
<dbReference type="InterPro" id="IPR002716">
    <property type="entry name" value="PIN_dom"/>
</dbReference>
<evidence type="ECO:0000256" key="3">
    <source>
        <dbReference type="ARBA" id="ARBA00022723"/>
    </source>
</evidence>
<dbReference type="Proteomes" id="UP000054015">
    <property type="component" value="Unassembled WGS sequence"/>
</dbReference>
<accession>A0A101DEF7</accession>
<evidence type="ECO:0000313" key="7">
    <source>
        <dbReference type="EMBL" id="KUJ94071.1"/>
    </source>
</evidence>
<feature type="binding site" evidence="5">
    <location>
        <position position="6"/>
    </location>
    <ligand>
        <name>Mg(2+)</name>
        <dbReference type="ChEBI" id="CHEBI:18420"/>
    </ligand>
</feature>
<dbReference type="InterPro" id="IPR029060">
    <property type="entry name" value="PIN-like_dom_sf"/>
</dbReference>
<dbReference type="GO" id="GO:0016787">
    <property type="term" value="F:hydrolase activity"/>
    <property type="evidence" value="ECO:0007669"/>
    <property type="project" value="UniProtKB-KW"/>
</dbReference>
<name>A0A101DEF7_ARCFL</name>
<dbReference type="GO" id="GO:0000287">
    <property type="term" value="F:magnesium ion binding"/>
    <property type="evidence" value="ECO:0007669"/>
    <property type="project" value="UniProtKB-UniRule"/>
</dbReference>
<gene>
    <name evidence="5" type="primary">vapC</name>
    <name evidence="7" type="ORF">XD40_0783</name>
    <name evidence="8" type="ORF">XD48_1935</name>
</gene>
<dbReference type="Pfam" id="PF01850">
    <property type="entry name" value="PIN"/>
    <property type="match status" value="1"/>
</dbReference>
<protein>
    <recommendedName>
        <fullName evidence="5">Ribonuclease VapC</fullName>
        <shortName evidence="5">RNase VapC</shortName>
        <ecNumber evidence="5">3.1.-.-</ecNumber>
    </recommendedName>
    <alternativeName>
        <fullName evidence="5">Putative toxin VapC</fullName>
    </alternativeName>
</protein>
<evidence type="ECO:0000313" key="10">
    <source>
        <dbReference type="Proteomes" id="UP000054307"/>
    </source>
</evidence>
<evidence type="ECO:0000259" key="6">
    <source>
        <dbReference type="SMART" id="SM00670"/>
    </source>
</evidence>
<dbReference type="EMBL" id="LGEX01000073">
    <property type="protein sequence ID" value="KUK05852.1"/>
    <property type="molecule type" value="Genomic_DNA"/>
</dbReference>
<dbReference type="GO" id="GO:0090729">
    <property type="term" value="F:toxin activity"/>
    <property type="evidence" value="ECO:0007669"/>
    <property type="project" value="UniProtKB-KW"/>
</dbReference>
<dbReference type="CDD" id="cd18677">
    <property type="entry name" value="PIN_MjVapC2-VapC6_like"/>
    <property type="match status" value="1"/>
</dbReference>
<dbReference type="GO" id="GO:0004540">
    <property type="term" value="F:RNA nuclease activity"/>
    <property type="evidence" value="ECO:0007669"/>
    <property type="project" value="InterPro"/>
</dbReference>
<dbReference type="SMART" id="SM00670">
    <property type="entry name" value="PINc"/>
    <property type="match status" value="1"/>
</dbReference>
<feature type="binding site" evidence="5">
    <location>
        <position position="106"/>
    </location>
    <ligand>
        <name>Mg(2+)</name>
        <dbReference type="ChEBI" id="CHEBI:18420"/>
    </ligand>
</feature>
<dbReference type="HAMAP" id="MF_00265">
    <property type="entry name" value="VapC_Nob1"/>
    <property type="match status" value="1"/>
</dbReference>
<dbReference type="InterPro" id="IPR022907">
    <property type="entry name" value="VapC_family"/>
</dbReference>
<dbReference type="EMBL" id="LGEQ01000010">
    <property type="protein sequence ID" value="KUJ94071.1"/>
    <property type="molecule type" value="Genomic_DNA"/>
</dbReference>
<evidence type="ECO:0000313" key="9">
    <source>
        <dbReference type="Proteomes" id="UP000054015"/>
    </source>
</evidence>
<dbReference type="EC" id="3.1.-.-" evidence="5"/>
<feature type="domain" description="PIN" evidence="6">
    <location>
        <begin position="1"/>
        <end position="130"/>
    </location>
</feature>
<reference evidence="9 10" key="2">
    <citation type="journal article" date="2015" name="MBio">
        <title>Genome-Resolved Metagenomic Analysis Reveals Roles for Candidate Phyla and Other Microbial Community Members in Biogeochemical Transformations in Oil Reservoirs.</title>
        <authorList>
            <person name="Hu P."/>
            <person name="Tom L."/>
            <person name="Singh A."/>
            <person name="Thomas B.C."/>
            <person name="Baker B.J."/>
            <person name="Piceno Y.M."/>
            <person name="Andersen G.L."/>
            <person name="Banfield J.F."/>
        </authorList>
    </citation>
    <scope>NUCLEOTIDE SEQUENCE [LARGE SCALE GENOMIC DNA]</scope>
</reference>
<reference evidence="7" key="1">
    <citation type="journal article" date="2015" name="MBio">
        <title>Genome-resolved metagenomic analysis reveals roles for candidate phyla and other microbial community members in biogeochemical transformations in oil reservoirs.</title>
        <authorList>
            <person name="Hu P."/>
            <person name="Tom L."/>
            <person name="Singh A."/>
            <person name="Thomas B.C."/>
            <person name="Baker B.J."/>
            <person name="Piceno Y.M."/>
            <person name="Andersen G.L."/>
            <person name="Banfield J.F."/>
        </authorList>
    </citation>
    <scope>NUCLEOTIDE SEQUENCE [LARGE SCALE GENOMIC DNA]</scope>
    <source>
        <strain evidence="8">49_2300</strain>
        <strain evidence="7">49_95</strain>
    </source>
</reference>
<sequence length="139" mass="15980">MRVFFDSNVFLHHLADTKDEATELLERVEDGTFEGIVNDIVVSEVIYGYLRATSGLKPYELRKKILTIDMDLKPVEELFGLFELLPCNFGVGLTKFIKKYKLLPNDALIAATCKHYGINKIATFDEDFRRVEFLEVVEL</sequence>
<keyword evidence="5" id="KW-0460">Magnesium</keyword>
<evidence type="ECO:0000256" key="4">
    <source>
        <dbReference type="ARBA" id="ARBA00022801"/>
    </source>
</evidence>
<evidence type="ECO:0000256" key="5">
    <source>
        <dbReference type="HAMAP-Rule" id="MF_00265"/>
    </source>
</evidence>
<keyword evidence="5" id="KW-0800">Toxin</keyword>
<dbReference type="PATRIC" id="fig|2234.6.peg.1197"/>
<proteinExistence type="inferred from homology"/>
<comment type="function">
    <text evidence="5">Toxic component of a toxin-antitoxin (TA) system. An RNase.</text>
</comment>
<keyword evidence="1 5" id="KW-1277">Toxin-antitoxin system</keyword>
<comment type="similarity">
    <text evidence="5">Belongs to the PINc/VapC protein family.</text>
</comment>
<evidence type="ECO:0000256" key="2">
    <source>
        <dbReference type="ARBA" id="ARBA00022722"/>
    </source>
</evidence>
<evidence type="ECO:0000313" key="8">
    <source>
        <dbReference type="EMBL" id="KUK05852.1"/>
    </source>
</evidence>
<dbReference type="AlphaFoldDB" id="A0A101DEF7"/>
<dbReference type="Proteomes" id="UP000054307">
    <property type="component" value="Unassembled WGS sequence"/>
</dbReference>
<comment type="caution">
    <text evidence="7">The sequence shown here is derived from an EMBL/GenBank/DDBJ whole genome shotgun (WGS) entry which is preliminary data.</text>
</comment>
<evidence type="ECO:0000256" key="1">
    <source>
        <dbReference type="ARBA" id="ARBA00022649"/>
    </source>
</evidence>
<dbReference type="PANTHER" id="PTHR39677">
    <property type="entry name" value="RIBONUCLEASE VAPC6"/>
    <property type="match status" value="1"/>
</dbReference>
<keyword evidence="2 5" id="KW-0540">Nuclease</keyword>
<dbReference type="SUPFAM" id="SSF88723">
    <property type="entry name" value="PIN domain-like"/>
    <property type="match status" value="1"/>
</dbReference>
<dbReference type="Gene3D" id="3.40.50.1010">
    <property type="entry name" value="5'-nuclease"/>
    <property type="match status" value="1"/>
</dbReference>
<dbReference type="PANTHER" id="PTHR39677:SF4">
    <property type="entry name" value="RIBONUCLEASE VAPC6"/>
    <property type="match status" value="1"/>
</dbReference>
<organism evidence="7 10">
    <name type="scientific">Archaeoglobus fulgidus</name>
    <dbReference type="NCBI Taxonomy" id="2234"/>
    <lineage>
        <taxon>Archaea</taxon>
        <taxon>Methanobacteriati</taxon>
        <taxon>Methanobacteriota</taxon>
        <taxon>Archaeoglobi</taxon>
        <taxon>Archaeoglobales</taxon>
        <taxon>Archaeoglobaceae</taxon>
        <taxon>Archaeoglobus</taxon>
    </lineage>
</organism>
<keyword evidence="4 5" id="KW-0378">Hydrolase</keyword>
<comment type="cofactor">
    <cofactor evidence="5">
        <name>Mg(2+)</name>
        <dbReference type="ChEBI" id="CHEBI:18420"/>
    </cofactor>
</comment>